<organism evidence="3 4">
    <name type="scientific">Verticillium dahliae</name>
    <name type="common">Verticillium wilt</name>
    <dbReference type="NCBI Taxonomy" id="27337"/>
    <lineage>
        <taxon>Eukaryota</taxon>
        <taxon>Fungi</taxon>
        <taxon>Dikarya</taxon>
        <taxon>Ascomycota</taxon>
        <taxon>Pezizomycotina</taxon>
        <taxon>Sordariomycetes</taxon>
        <taxon>Hypocreomycetidae</taxon>
        <taxon>Glomerellales</taxon>
        <taxon>Plectosphaerellaceae</taxon>
        <taxon>Verticillium</taxon>
    </lineage>
</organism>
<comment type="caution">
    <text evidence="3">The sequence shown here is derived from an EMBL/GenBank/DDBJ whole genome shotgun (WGS) entry which is preliminary data.</text>
</comment>
<keyword evidence="2" id="KW-0472">Membrane</keyword>
<dbReference type="Proteomes" id="UP000288725">
    <property type="component" value="Unassembled WGS sequence"/>
</dbReference>
<feature type="region of interest" description="Disordered" evidence="1">
    <location>
        <begin position="1"/>
        <end position="25"/>
    </location>
</feature>
<reference evidence="3 4" key="1">
    <citation type="submission" date="2018-12" db="EMBL/GenBank/DDBJ databases">
        <title>Genome of Verticillium dahliae isolate Getta Getta.</title>
        <authorList>
            <person name="Gardiner D.M."/>
        </authorList>
    </citation>
    <scope>NUCLEOTIDE SEQUENCE [LARGE SCALE GENOMIC DNA]</scope>
    <source>
        <strain evidence="3 4">Getta Getta</strain>
    </source>
</reference>
<keyword evidence="2" id="KW-1133">Transmembrane helix</keyword>
<feature type="compositionally biased region" description="Basic residues" evidence="1">
    <location>
        <begin position="1"/>
        <end position="14"/>
    </location>
</feature>
<evidence type="ECO:0000256" key="1">
    <source>
        <dbReference type="SAM" id="MobiDB-lite"/>
    </source>
</evidence>
<accession>A0A444SAX4</accession>
<sequence length="367" mass="41243">MAPKVKAVRSRAKPPARPSDPTVPPAPFKPAAAALAPFLAHLDPAHVYITHVDLKPTAFKRNIFLVPLGMNVVVVLLFLLRTWYIAPYYWRLAQAGLGGAANETTFAAATATWAQIAWEVARRGATFSLDLVLVVFVWPWPVEFALGRTHGNPLRWRRRVGFRDKEIYVRRSRDWDRKLRNGHGNGDGDGADVLQSAETRAALLALVRQATSPMLQHEKTGYLTMNGEWDLDWEAMVTAHALVDRKDMALDAFRAVVLVHHVEYGWMALAQPRDDAAQEADVHVDVDVDARRQQVFAFRDALAAVGKEDLFFRWIEIVQYESTQPGGFGPERQVDAAKKIRDLFSNEGIDFDEFWKESVGEDAEASF</sequence>
<name>A0A444SAX4_VERDA</name>
<evidence type="ECO:0000313" key="3">
    <source>
        <dbReference type="EMBL" id="RXG50510.1"/>
    </source>
</evidence>
<feature type="transmembrane region" description="Helical" evidence="2">
    <location>
        <begin position="63"/>
        <end position="84"/>
    </location>
</feature>
<evidence type="ECO:0000313" key="4">
    <source>
        <dbReference type="Proteomes" id="UP000288725"/>
    </source>
</evidence>
<gene>
    <name evidence="3" type="ORF">VDGE_09478</name>
</gene>
<dbReference type="AlphaFoldDB" id="A0A444SAX4"/>
<protein>
    <submittedName>
        <fullName evidence="3">Uncharacterized protein</fullName>
    </submittedName>
</protein>
<keyword evidence="2" id="KW-0812">Transmembrane</keyword>
<dbReference type="EMBL" id="RSDZ01000006">
    <property type="protein sequence ID" value="RXG50510.1"/>
    <property type="molecule type" value="Genomic_DNA"/>
</dbReference>
<feature type="compositionally biased region" description="Pro residues" evidence="1">
    <location>
        <begin position="15"/>
        <end position="25"/>
    </location>
</feature>
<evidence type="ECO:0000256" key="2">
    <source>
        <dbReference type="SAM" id="Phobius"/>
    </source>
</evidence>
<proteinExistence type="predicted"/>